<feature type="transmembrane region" description="Helical" evidence="1">
    <location>
        <begin position="84"/>
        <end position="104"/>
    </location>
</feature>
<sequence length="115" mass="12432">MQAQAARTSRVSLGAVFVLVSVGLWTFTCAWMRVPDYLFHAEGQLYALFPLALLTEAVVIVLSVIGAVVAIVDVARRRIRALKAALIFAGVAFMLTLGPIFLWFGTIPIGAHLFG</sequence>
<name>A0ABQ6K644_9MICO</name>
<keyword evidence="3" id="KW-1185">Reference proteome</keyword>
<evidence type="ECO:0000256" key="1">
    <source>
        <dbReference type="SAM" id="Phobius"/>
    </source>
</evidence>
<feature type="transmembrane region" description="Helical" evidence="1">
    <location>
        <begin position="46"/>
        <end position="72"/>
    </location>
</feature>
<accession>A0ABQ6K644</accession>
<organism evidence="2 3">
    <name type="scientific">Pseudolysinimonas kribbensis</name>
    <dbReference type="NCBI Taxonomy" id="433641"/>
    <lineage>
        <taxon>Bacteria</taxon>
        <taxon>Bacillati</taxon>
        <taxon>Actinomycetota</taxon>
        <taxon>Actinomycetes</taxon>
        <taxon>Micrococcales</taxon>
        <taxon>Microbacteriaceae</taxon>
        <taxon>Pseudolysinimonas</taxon>
    </lineage>
</organism>
<dbReference type="EMBL" id="BSVB01000001">
    <property type="protein sequence ID" value="GMA95437.1"/>
    <property type="molecule type" value="Genomic_DNA"/>
</dbReference>
<dbReference type="Proteomes" id="UP001157034">
    <property type="component" value="Unassembled WGS sequence"/>
</dbReference>
<keyword evidence="1" id="KW-0472">Membrane</keyword>
<evidence type="ECO:0000313" key="2">
    <source>
        <dbReference type="EMBL" id="GMA95437.1"/>
    </source>
</evidence>
<keyword evidence="1" id="KW-1133">Transmembrane helix</keyword>
<keyword evidence="1" id="KW-0812">Transmembrane</keyword>
<comment type="caution">
    <text evidence="2">The sequence shown here is derived from an EMBL/GenBank/DDBJ whole genome shotgun (WGS) entry which is preliminary data.</text>
</comment>
<dbReference type="RefSeq" id="WP_284254209.1">
    <property type="nucleotide sequence ID" value="NZ_BAAAQO010000002.1"/>
</dbReference>
<proteinExistence type="predicted"/>
<reference evidence="3" key="1">
    <citation type="journal article" date="2019" name="Int. J. Syst. Evol. Microbiol.">
        <title>The Global Catalogue of Microorganisms (GCM) 10K type strain sequencing project: providing services to taxonomists for standard genome sequencing and annotation.</title>
        <authorList>
            <consortium name="The Broad Institute Genomics Platform"/>
            <consortium name="The Broad Institute Genome Sequencing Center for Infectious Disease"/>
            <person name="Wu L."/>
            <person name="Ma J."/>
        </authorList>
    </citation>
    <scope>NUCLEOTIDE SEQUENCE [LARGE SCALE GENOMIC DNA]</scope>
    <source>
        <strain evidence="3">NBRC 108894</strain>
    </source>
</reference>
<evidence type="ECO:0000313" key="3">
    <source>
        <dbReference type="Proteomes" id="UP001157034"/>
    </source>
</evidence>
<feature type="transmembrane region" description="Helical" evidence="1">
    <location>
        <begin position="12"/>
        <end position="34"/>
    </location>
</feature>
<protein>
    <submittedName>
        <fullName evidence="2">Uncharacterized protein</fullName>
    </submittedName>
</protein>
<gene>
    <name evidence="2" type="ORF">GCM10025881_22610</name>
</gene>